<keyword evidence="4" id="KW-0067">ATP-binding</keyword>
<dbReference type="SUPFAM" id="SSF52540">
    <property type="entry name" value="P-loop containing nucleoside triphosphate hydrolases"/>
    <property type="match status" value="1"/>
</dbReference>
<dbReference type="Gene3D" id="1.20.1560.10">
    <property type="entry name" value="ABC transporter type 1, transmembrane domain"/>
    <property type="match status" value="1"/>
</dbReference>
<dbReference type="CDD" id="cd03228">
    <property type="entry name" value="ABCC_MRP_Like"/>
    <property type="match status" value="1"/>
</dbReference>
<evidence type="ECO:0000256" key="5">
    <source>
        <dbReference type="ARBA" id="ARBA00022989"/>
    </source>
</evidence>
<dbReference type="InterPro" id="IPR003593">
    <property type="entry name" value="AAA+_ATPase"/>
</dbReference>
<feature type="transmembrane region" description="Helical" evidence="7">
    <location>
        <begin position="251"/>
        <end position="271"/>
    </location>
</feature>
<protein>
    <submittedName>
        <fullName evidence="9">Unannotated protein</fullName>
    </submittedName>
</protein>
<comment type="subcellular location">
    <subcellularLocation>
        <location evidence="1">Membrane</location>
        <topology evidence="1">Multi-pass membrane protein</topology>
    </subcellularLocation>
</comment>
<feature type="transmembrane region" description="Helical" evidence="7">
    <location>
        <begin position="166"/>
        <end position="184"/>
    </location>
</feature>
<dbReference type="EMBL" id="CAEZWE010000003">
    <property type="protein sequence ID" value="CAB4641906.1"/>
    <property type="molecule type" value="Genomic_DNA"/>
</dbReference>
<evidence type="ECO:0000256" key="7">
    <source>
        <dbReference type="SAM" id="Phobius"/>
    </source>
</evidence>
<gene>
    <name evidence="9" type="ORF">UFOPK2169_00158</name>
</gene>
<feature type="transmembrane region" description="Helical" evidence="7">
    <location>
        <begin position="21"/>
        <end position="45"/>
    </location>
</feature>
<dbReference type="InterPro" id="IPR003439">
    <property type="entry name" value="ABC_transporter-like_ATP-bd"/>
</dbReference>
<dbReference type="InterPro" id="IPR036640">
    <property type="entry name" value="ABC1_TM_sf"/>
</dbReference>
<dbReference type="Gene3D" id="3.40.50.300">
    <property type="entry name" value="P-loop containing nucleotide triphosphate hydrolases"/>
    <property type="match status" value="1"/>
</dbReference>
<keyword evidence="6 7" id="KW-0472">Membrane</keyword>
<dbReference type="AlphaFoldDB" id="A0A6J6JXY2"/>
<dbReference type="SUPFAM" id="SSF90123">
    <property type="entry name" value="ABC transporter transmembrane region"/>
    <property type="match status" value="1"/>
</dbReference>
<accession>A0A6J6JXY2</accession>
<dbReference type="PROSITE" id="PS50893">
    <property type="entry name" value="ABC_TRANSPORTER_2"/>
    <property type="match status" value="1"/>
</dbReference>
<feature type="transmembrane region" description="Helical" evidence="7">
    <location>
        <begin position="137"/>
        <end position="160"/>
    </location>
</feature>
<sequence length="565" mass="60606">MREIWRIFGEGRAMLSSSGKRVLYLYGLGLILLAGLDGVALYFVSRVFSTSANGESIEISSGGPILLLVVVLFTLRTVFSTLISWASVKRFALEEVRIGSTNFETLMNTSWNERVDASVTDLYNGVDRGPTNMVQGLLINVVTIVAEAATAILILGALLLLQPTTALIAAVYFGVVAVVQHKLLSQSSSRAGETVVTHTNHVYETLSDSFSLSKLLSVSPSHSLTSHLTDHRRSLALARGRVIFLGMLPRYFMELILAMGLAIIAGGTYALAGTEAAVSAVTVFAAAGFRLLPIVNRIQGLILQLFSTAPGARLAMLPHEEISRTSDAVAINDSHALVLENVSFQYPTSAHKVLSNINLTLTTGMQYAVVGPSGAGKTTLVDICLGLLTPQEGTVSSTSTPIAYVPQETHIARLSLEQNIALEWSPEAVDETAVNKAISTAQLLNVLDGRSGTESLSEQALSGGQKQRIGLARAIYRNPSLLFLDEVTSALDAETEHAVMSSIESLRGTITVVIVAHRLSTVQHADQVIYVDKGQILGVGTFDELRKSIPQLQRQIELGTLDLLD</sequence>
<dbReference type="GO" id="GO:0016887">
    <property type="term" value="F:ATP hydrolysis activity"/>
    <property type="evidence" value="ECO:0007669"/>
    <property type="project" value="InterPro"/>
</dbReference>
<proteinExistence type="predicted"/>
<evidence type="ECO:0000256" key="4">
    <source>
        <dbReference type="ARBA" id="ARBA00022840"/>
    </source>
</evidence>
<evidence type="ECO:0000313" key="9">
    <source>
        <dbReference type="EMBL" id="CAB4641906.1"/>
    </source>
</evidence>
<dbReference type="Pfam" id="PF00005">
    <property type="entry name" value="ABC_tran"/>
    <property type="match status" value="1"/>
</dbReference>
<dbReference type="GO" id="GO:0005524">
    <property type="term" value="F:ATP binding"/>
    <property type="evidence" value="ECO:0007669"/>
    <property type="project" value="UniProtKB-KW"/>
</dbReference>
<dbReference type="PROSITE" id="PS00211">
    <property type="entry name" value="ABC_TRANSPORTER_1"/>
    <property type="match status" value="1"/>
</dbReference>
<name>A0A6J6JXY2_9ZZZZ</name>
<keyword evidence="2 7" id="KW-0812">Transmembrane</keyword>
<keyword evidence="3" id="KW-0547">Nucleotide-binding</keyword>
<dbReference type="PANTHER" id="PTHR24221:SF654">
    <property type="entry name" value="ATP-BINDING CASSETTE SUB-FAMILY B MEMBER 6"/>
    <property type="match status" value="1"/>
</dbReference>
<dbReference type="GO" id="GO:0034040">
    <property type="term" value="F:ATPase-coupled lipid transmembrane transporter activity"/>
    <property type="evidence" value="ECO:0007669"/>
    <property type="project" value="TreeGrafter"/>
</dbReference>
<dbReference type="InterPro" id="IPR039421">
    <property type="entry name" value="Type_1_exporter"/>
</dbReference>
<evidence type="ECO:0000259" key="8">
    <source>
        <dbReference type="PROSITE" id="PS50893"/>
    </source>
</evidence>
<feature type="domain" description="ABC transporter" evidence="8">
    <location>
        <begin position="337"/>
        <end position="558"/>
    </location>
</feature>
<dbReference type="InterPro" id="IPR017871">
    <property type="entry name" value="ABC_transporter-like_CS"/>
</dbReference>
<dbReference type="GO" id="GO:0016020">
    <property type="term" value="C:membrane"/>
    <property type="evidence" value="ECO:0007669"/>
    <property type="project" value="UniProtKB-SubCell"/>
</dbReference>
<dbReference type="InterPro" id="IPR027417">
    <property type="entry name" value="P-loop_NTPase"/>
</dbReference>
<evidence type="ECO:0000256" key="6">
    <source>
        <dbReference type="ARBA" id="ARBA00023136"/>
    </source>
</evidence>
<organism evidence="9">
    <name type="scientific">freshwater metagenome</name>
    <dbReference type="NCBI Taxonomy" id="449393"/>
    <lineage>
        <taxon>unclassified sequences</taxon>
        <taxon>metagenomes</taxon>
        <taxon>ecological metagenomes</taxon>
    </lineage>
</organism>
<feature type="transmembrane region" description="Helical" evidence="7">
    <location>
        <begin position="65"/>
        <end position="88"/>
    </location>
</feature>
<evidence type="ECO:0000256" key="2">
    <source>
        <dbReference type="ARBA" id="ARBA00022692"/>
    </source>
</evidence>
<keyword evidence="5 7" id="KW-1133">Transmembrane helix</keyword>
<reference evidence="9" key="1">
    <citation type="submission" date="2020-05" db="EMBL/GenBank/DDBJ databases">
        <authorList>
            <person name="Chiriac C."/>
            <person name="Salcher M."/>
            <person name="Ghai R."/>
            <person name="Kavagutti S V."/>
        </authorList>
    </citation>
    <scope>NUCLEOTIDE SEQUENCE</scope>
</reference>
<dbReference type="SMART" id="SM00382">
    <property type="entry name" value="AAA"/>
    <property type="match status" value="1"/>
</dbReference>
<evidence type="ECO:0000256" key="1">
    <source>
        <dbReference type="ARBA" id="ARBA00004141"/>
    </source>
</evidence>
<evidence type="ECO:0000256" key="3">
    <source>
        <dbReference type="ARBA" id="ARBA00022741"/>
    </source>
</evidence>
<dbReference type="PANTHER" id="PTHR24221">
    <property type="entry name" value="ATP-BINDING CASSETTE SUB-FAMILY B"/>
    <property type="match status" value="1"/>
</dbReference>